<comment type="similarity">
    <text evidence="1">Belongs to the CutA family.</text>
</comment>
<dbReference type="GO" id="GO:0010038">
    <property type="term" value="P:response to metal ion"/>
    <property type="evidence" value="ECO:0007669"/>
    <property type="project" value="InterPro"/>
</dbReference>
<organism evidence="2 3">
    <name type="scientific">Chroococcidiopsis cubana SAG 39.79</name>
    <dbReference type="NCBI Taxonomy" id="388085"/>
    <lineage>
        <taxon>Bacteria</taxon>
        <taxon>Bacillati</taxon>
        <taxon>Cyanobacteriota</taxon>
        <taxon>Cyanophyceae</taxon>
        <taxon>Chroococcidiopsidales</taxon>
        <taxon>Chroococcidiopsidaceae</taxon>
        <taxon>Chroococcidiopsis</taxon>
    </lineage>
</organism>
<evidence type="ECO:0000256" key="1">
    <source>
        <dbReference type="ARBA" id="ARBA00010169"/>
    </source>
</evidence>
<accession>A0AB37UGG4</accession>
<keyword evidence="3" id="KW-1185">Reference proteome</keyword>
<dbReference type="AlphaFoldDB" id="A0AB37UGG4"/>
<evidence type="ECO:0008006" key="4">
    <source>
        <dbReference type="Google" id="ProtNLM"/>
    </source>
</evidence>
<protein>
    <recommendedName>
        <fullName evidence="4">Divalent-cation tolerance protein CutA</fullName>
    </recommendedName>
</protein>
<comment type="caution">
    <text evidence="2">The sequence shown here is derived from an EMBL/GenBank/DDBJ whole genome shotgun (WGS) entry which is preliminary data.</text>
</comment>
<dbReference type="InterPro" id="IPR011322">
    <property type="entry name" value="N-reg_PII-like_a/b"/>
</dbReference>
<dbReference type="SUPFAM" id="SSF54913">
    <property type="entry name" value="GlnB-like"/>
    <property type="match status" value="1"/>
</dbReference>
<evidence type="ECO:0000313" key="2">
    <source>
        <dbReference type="EMBL" id="RUT10357.1"/>
    </source>
</evidence>
<sequence length="105" mass="12237">MKIYYVTLNSSEEADRIGRSLLEKRLAVCVNWFPITCMYRWEGQITQEPEVVLLIKTQSGYRTEIEQLIREHITYTNFIAEVTPTNVNQGFLDWLNAEVPVPSLN</sequence>
<dbReference type="EMBL" id="RSCK01000044">
    <property type="protein sequence ID" value="RUT10357.1"/>
    <property type="molecule type" value="Genomic_DNA"/>
</dbReference>
<dbReference type="GO" id="GO:0005507">
    <property type="term" value="F:copper ion binding"/>
    <property type="evidence" value="ECO:0007669"/>
    <property type="project" value="TreeGrafter"/>
</dbReference>
<reference evidence="2 3" key="1">
    <citation type="journal article" date="2019" name="Genome Biol. Evol.">
        <title>Day and night: Metabolic profiles and evolutionary relationships of six axenic non-marine cyanobacteria.</title>
        <authorList>
            <person name="Will S.E."/>
            <person name="Henke P."/>
            <person name="Boedeker C."/>
            <person name="Huang S."/>
            <person name="Brinkmann H."/>
            <person name="Rohde M."/>
            <person name="Jarek M."/>
            <person name="Friedl T."/>
            <person name="Seufert S."/>
            <person name="Schumacher M."/>
            <person name="Overmann J."/>
            <person name="Neumann-Schaal M."/>
            <person name="Petersen J."/>
        </authorList>
    </citation>
    <scope>NUCLEOTIDE SEQUENCE [LARGE SCALE GENOMIC DNA]</scope>
    <source>
        <strain evidence="2 3">SAG 39.79</strain>
    </source>
</reference>
<name>A0AB37UGG4_9CYAN</name>
<dbReference type="PANTHER" id="PTHR23419:SF8">
    <property type="entry name" value="FI09726P"/>
    <property type="match status" value="1"/>
</dbReference>
<gene>
    <name evidence="2" type="ORF">DSM107010_43530</name>
</gene>
<dbReference type="Gene3D" id="3.30.70.120">
    <property type="match status" value="1"/>
</dbReference>
<dbReference type="PANTHER" id="PTHR23419">
    <property type="entry name" value="DIVALENT CATION TOLERANCE CUTA-RELATED"/>
    <property type="match status" value="1"/>
</dbReference>
<dbReference type="InterPro" id="IPR004323">
    <property type="entry name" value="Ion_tolerance_CutA"/>
</dbReference>
<proteinExistence type="inferred from homology"/>
<dbReference type="InterPro" id="IPR015867">
    <property type="entry name" value="N-reg_PII/ATP_PRibTrfase_C"/>
</dbReference>
<dbReference type="RefSeq" id="WP_106169385.1">
    <property type="nucleotide sequence ID" value="NZ_JAVKZF010000004.1"/>
</dbReference>
<dbReference type="Pfam" id="PF03091">
    <property type="entry name" value="CutA1"/>
    <property type="match status" value="1"/>
</dbReference>
<dbReference type="Proteomes" id="UP000282574">
    <property type="component" value="Unassembled WGS sequence"/>
</dbReference>
<evidence type="ECO:0000313" key="3">
    <source>
        <dbReference type="Proteomes" id="UP000282574"/>
    </source>
</evidence>